<dbReference type="InterPro" id="IPR001387">
    <property type="entry name" value="Cro/C1-type_HTH"/>
</dbReference>
<dbReference type="SUPFAM" id="SSF47413">
    <property type="entry name" value="lambda repressor-like DNA-binding domains"/>
    <property type="match status" value="1"/>
</dbReference>
<evidence type="ECO:0000259" key="1">
    <source>
        <dbReference type="PROSITE" id="PS50943"/>
    </source>
</evidence>
<keyword evidence="3" id="KW-1185">Reference proteome</keyword>
<protein>
    <submittedName>
        <fullName evidence="2">Plasmid maintenance system antidote protein, XRE family</fullName>
    </submittedName>
</protein>
<name>A1AQX2_PELPD</name>
<accession>A1AQX2</accession>
<dbReference type="Pfam" id="PF01381">
    <property type="entry name" value="HTH_3"/>
    <property type="match status" value="1"/>
</dbReference>
<dbReference type="STRING" id="338966.Ppro_2134"/>
<dbReference type="EMBL" id="CP000482">
    <property type="protein sequence ID" value="ABK99742.1"/>
    <property type="molecule type" value="Genomic_DNA"/>
</dbReference>
<evidence type="ECO:0000313" key="2">
    <source>
        <dbReference type="EMBL" id="ABK99742.1"/>
    </source>
</evidence>
<dbReference type="Gene3D" id="1.10.260.40">
    <property type="entry name" value="lambda repressor-like DNA-binding domains"/>
    <property type="match status" value="1"/>
</dbReference>
<evidence type="ECO:0000313" key="3">
    <source>
        <dbReference type="Proteomes" id="UP000006732"/>
    </source>
</evidence>
<dbReference type="RefSeq" id="WP_011736003.1">
    <property type="nucleotide sequence ID" value="NC_008609.1"/>
</dbReference>
<dbReference type="AlphaFoldDB" id="A1AQX2"/>
<dbReference type="PROSITE" id="PS50943">
    <property type="entry name" value="HTH_CROC1"/>
    <property type="match status" value="1"/>
</dbReference>
<organism evidence="2 3">
    <name type="scientific">Pelobacter propionicus (strain DSM 2379 / NBRC 103807 / OttBd1)</name>
    <dbReference type="NCBI Taxonomy" id="338966"/>
    <lineage>
        <taxon>Bacteria</taxon>
        <taxon>Pseudomonadati</taxon>
        <taxon>Thermodesulfobacteriota</taxon>
        <taxon>Desulfuromonadia</taxon>
        <taxon>Desulfuromonadales</taxon>
        <taxon>Desulfuromonadaceae</taxon>
        <taxon>Pelobacter</taxon>
    </lineage>
</organism>
<reference evidence="2 3" key="1">
    <citation type="submission" date="2006-10" db="EMBL/GenBank/DDBJ databases">
        <title>Complete sequence of chromosome of Pelobacter propionicus DSM 2379.</title>
        <authorList>
            <consortium name="US DOE Joint Genome Institute"/>
            <person name="Copeland A."/>
            <person name="Lucas S."/>
            <person name="Lapidus A."/>
            <person name="Barry K."/>
            <person name="Detter J.C."/>
            <person name="Glavina del Rio T."/>
            <person name="Hammon N."/>
            <person name="Israni S."/>
            <person name="Dalin E."/>
            <person name="Tice H."/>
            <person name="Pitluck S."/>
            <person name="Saunders E."/>
            <person name="Brettin T."/>
            <person name="Bruce D."/>
            <person name="Han C."/>
            <person name="Tapia R."/>
            <person name="Schmutz J."/>
            <person name="Larimer F."/>
            <person name="Land M."/>
            <person name="Hauser L."/>
            <person name="Kyrpides N."/>
            <person name="Kim E."/>
            <person name="Lovley D."/>
            <person name="Richardson P."/>
        </authorList>
    </citation>
    <scope>NUCLEOTIDE SEQUENCE [LARGE SCALE GENOMIC DNA]</scope>
    <source>
        <strain evidence="3">DSM 2379 / NBRC 103807 / OttBd1</strain>
    </source>
</reference>
<dbReference type="InterPro" id="IPR010982">
    <property type="entry name" value="Lambda_DNA-bd_dom_sf"/>
</dbReference>
<dbReference type="eggNOG" id="COG1476">
    <property type="taxonomic scope" value="Bacteria"/>
</dbReference>
<dbReference type="Proteomes" id="UP000006732">
    <property type="component" value="Chromosome"/>
</dbReference>
<dbReference type="CDD" id="cd00093">
    <property type="entry name" value="HTH_XRE"/>
    <property type="match status" value="1"/>
</dbReference>
<dbReference type="KEGG" id="ppd:Ppro_2134"/>
<feature type="domain" description="HTH cro/C1-type" evidence="1">
    <location>
        <begin position="68"/>
        <end position="113"/>
    </location>
</feature>
<dbReference type="SMART" id="SM00530">
    <property type="entry name" value="HTH_XRE"/>
    <property type="match status" value="1"/>
</dbReference>
<proteinExistence type="predicted"/>
<gene>
    <name evidence="2" type="ordered locus">Ppro_2134</name>
</gene>
<dbReference type="GO" id="GO:0003677">
    <property type="term" value="F:DNA binding"/>
    <property type="evidence" value="ECO:0007669"/>
    <property type="project" value="InterPro"/>
</dbReference>
<dbReference type="HOGENOM" id="CLU_163847_0_0_7"/>
<dbReference type="OrthoDB" id="9807711at2"/>
<sequence>MLAPTKKHPIENTRFTGAPEIINRLRKYAQRIGALETADSIPATEVSPELLTNPAGIYLKGSRYREELTQVQLAEITGIPRRHISEMESGKRVIGKERAKKLAAALHVDYRMLL</sequence>